<dbReference type="EMBL" id="KN817591">
    <property type="protein sequence ID" value="KJA18264.1"/>
    <property type="molecule type" value="Genomic_DNA"/>
</dbReference>
<feature type="compositionally biased region" description="Polar residues" evidence="1">
    <location>
        <begin position="154"/>
        <end position="170"/>
    </location>
</feature>
<keyword evidence="2" id="KW-1133">Transmembrane helix</keyword>
<dbReference type="OrthoDB" id="3254104at2759"/>
<proteinExistence type="predicted"/>
<evidence type="ECO:0000256" key="2">
    <source>
        <dbReference type="SAM" id="Phobius"/>
    </source>
</evidence>
<dbReference type="AlphaFoldDB" id="A0A0D2NH34"/>
<feature type="transmembrane region" description="Helical" evidence="2">
    <location>
        <begin position="644"/>
        <end position="664"/>
    </location>
</feature>
<feature type="compositionally biased region" description="Polar residues" evidence="1">
    <location>
        <begin position="527"/>
        <end position="536"/>
    </location>
</feature>
<gene>
    <name evidence="3" type="ORF">HYPSUDRAFT_57232</name>
</gene>
<feature type="compositionally biased region" description="Polar residues" evidence="1">
    <location>
        <begin position="25"/>
        <end position="48"/>
    </location>
</feature>
<dbReference type="OMA" id="HEEANTG"/>
<evidence type="ECO:0000313" key="4">
    <source>
        <dbReference type="Proteomes" id="UP000054270"/>
    </source>
</evidence>
<dbReference type="STRING" id="945553.A0A0D2NH34"/>
<reference evidence="4" key="1">
    <citation type="submission" date="2014-04" db="EMBL/GenBank/DDBJ databases">
        <title>Evolutionary Origins and Diversification of the Mycorrhizal Mutualists.</title>
        <authorList>
            <consortium name="DOE Joint Genome Institute"/>
            <consortium name="Mycorrhizal Genomics Consortium"/>
            <person name="Kohler A."/>
            <person name="Kuo A."/>
            <person name="Nagy L.G."/>
            <person name="Floudas D."/>
            <person name="Copeland A."/>
            <person name="Barry K.W."/>
            <person name="Cichocki N."/>
            <person name="Veneault-Fourrey C."/>
            <person name="LaButti K."/>
            <person name="Lindquist E.A."/>
            <person name="Lipzen A."/>
            <person name="Lundell T."/>
            <person name="Morin E."/>
            <person name="Murat C."/>
            <person name="Riley R."/>
            <person name="Ohm R."/>
            <person name="Sun H."/>
            <person name="Tunlid A."/>
            <person name="Henrissat B."/>
            <person name="Grigoriev I.V."/>
            <person name="Hibbett D.S."/>
            <person name="Martin F."/>
        </authorList>
    </citation>
    <scope>NUCLEOTIDE SEQUENCE [LARGE SCALE GENOMIC DNA]</scope>
    <source>
        <strain evidence="4">FD-334 SS-4</strain>
    </source>
</reference>
<name>A0A0D2NH34_HYPSF</name>
<feature type="compositionally biased region" description="Polar residues" evidence="1">
    <location>
        <begin position="286"/>
        <end position="301"/>
    </location>
</feature>
<keyword evidence="2" id="KW-0472">Membrane</keyword>
<feature type="compositionally biased region" description="Polar residues" evidence="1">
    <location>
        <begin position="502"/>
        <end position="518"/>
    </location>
</feature>
<feature type="compositionally biased region" description="Basic and acidic residues" evidence="1">
    <location>
        <begin position="194"/>
        <end position="203"/>
    </location>
</feature>
<feature type="transmembrane region" description="Helical" evidence="2">
    <location>
        <begin position="692"/>
        <end position="714"/>
    </location>
</feature>
<feature type="compositionally biased region" description="Low complexity" evidence="1">
    <location>
        <begin position="326"/>
        <end position="346"/>
    </location>
</feature>
<feature type="compositionally biased region" description="Low complexity" evidence="1">
    <location>
        <begin position="552"/>
        <end position="569"/>
    </location>
</feature>
<feature type="compositionally biased region" description="Pro residues" evidence="1">
    <location>
        <begin position="179"/>
        <end position="191"/>
    </location>
</feature>
<evidence type="ECO:0000256" key="1">
    <source>
        <dbReference type="SAM" id="MobiDB-lite"/>
    </source>
</evidence>
<feature type="compositionally biased region" description="Polar residues" evidence="1">
    <location>
        <begin position="368"/>
        <end position="379"/>
    </location>
</feature>
<feature type="compositionally biased region" description="Low complexity" evidence="1">
    <location>
        <begin position="478"/>
        <end position="494"/>
    </location>
</feature>
<sequence>MWIQSFRNSNSASRSRRPTVGGAGQSTPNASQSLEKSSDGNSKSTAATFGSAPRGARSSRTPAITKDGEPHRSPTAPVVSTATDSRTRKGAASSTTLPPPNARQRDLADTTKPTNSRAPVAYNTRNPLAGTDYRVELLDQKDSPWLAPPGSGSDYRQSGSSFQTEPSSYYSADDDVPKSSPPPPMPVPQPAQPSRDDRYEELWRAAQGPPMPMPNNTPSLPSQHDREELTSFYAESSDADNDDGSPDIRPSHDEPHEPRDLYDSSWLAAPSPGMPVPEAAAPSMPMPQTSGGTPNLNSQSRYGHEEANTGSNIPSTAPLRIHHQYRPTSTSASTPSPSPSAQTTRPPTMPQPKTNAANDAAPQKPGDPQNSFNLGSQSRPADARPSAQRIDPNTASPATAMPQASRPTATHTRPTASASVNTQRPTPILQSSSRFESSGSPTSKPTMPTPSTSAAPNHTSIYAQYATPRADANGPARPQNSTTSPAPSPSSTQPGNRLESRPSANSSRPTAFSTSQKPAASLPQPAPSRTETNQGGRPSGAGPSAFSTSVSPKPTTTQAQYQPTQAARPNVAETSRPQQISAPPPPPPQPAASANAKLQQKEDVAAHAAANLASGPTRPRLYGNPSQMDTQYVNMMLALDDIPALHNLAASFFAWILLAGFILFPGTFTSLQNIGPQTGTLGQELIGKVTQLPLFIVAWVCTGIGVLGLLWLWWRWRKNYLFALNKIFLPGLMNSLAGLLSTLASIFGAQHGQFSTTSKSTLIVTGASTAVFAILTAFYALWLVRRVKARHDRVVGKQTAGKHGEGAVDVSTRKL</sequence>
<feature type="compositionally biased region" description="Basic and acidic residues" evidence="1">
    <location>
        <begin position="249"/>
        <end position="262"/>
    </location>
</feature>
<keyword evidence="4" id="KW-1185">Reference proteome</keyword>
<accession>A0A0D2NH34</accession>
<keyword evidence="2" id="KW-0812">Transmembrane</keyword>
<feature type="compositionally biased region" description="Basic and acidic residues" evidence="1">
    <location>
        <begin position="133"/>
        <end position="142"/>
    </location>
</feature>
<dbReference type="Proteomes" id="UP000054270">
    <property type="component" value="Unassembled WGS sequence"/>
</dbReference>
<feature type="region of interest" description="Disordered" evidence="1">
    <location>
        <begin position="1"/>
        <end position="602"/>
    </location>
</feature>
<feature type="transmembrane region" description="Helical" evidence="2">
    <location>
        <begin position="726"/>
        <end position="749"/>
    </location>
</feature>
<evidence type="ECO:0000313" key="3">
    <source>
        <dbReference type="EMBL" id="KJA18264.1"/>
    </source>
</evidence>
<protein>
    <submittedName>
        <fullName evidence="3">Uncharacterized protein</fullName>
    </submittedName>
</protein>
<feature type="compositionally biased region" description="Low complexity" evidence="1">
    <location>
        <begin position="437"/>
        <end position="453"/>
    </location>
</feature>
<feature type="compositionally biased region" description="Polar residues" evidence="1">
    <location>
        <begin position="405"/>
        <end position="436"/>
    </location>
</feature>
<organism evidence="3 4">
    <name type="scientific">Hypholoma sublateritium (strain FD-334 SS-4)</name>
    <dbReference type="NCBI Taxonomy" id="945553"/>
    <lineage>
        <taxon>Eukaryota</taxon>
        <taxon>Fungi</taxon>
        <taxon>Dikarya</taxon>
        <taxon>Basidiomycota</taxon>
        <taxon>Agaricomycotina</taxon>
        <taxon>Agaricomycetes</taxon>
        <taxon>Agaricomycetidae</taxon>
        <taxon>Agaricales</taxon>
        <taxon>Agaricineae</taxon>
        <taxon>Strophariaceae</taxon>
        <taxon>Hypholoma</taxon>
    </lineage>
</organism>
<feature type="transmembrane region" description="Helical" evidence="2">
    <location>
        <begin position="761"/>
        <end position="784"/>
    </location>
</feature>